<dbReference type="Proteomes" id="UP000266841">
    <property type="component" value="Unassembled WGS sequence"/>
</dbReference>
<dbReference type="AlphaFoldDB" id="K0SRB1"/>
<keyword evidence="3" id="KW-0472">Membrane</keyword>
<reference evidence="4 5" key="1">
    <citation type="journal article" date="2012" name="Genome Biol.">
        <title>Genome and low-iron response of an oceanic diatom adapted to chronic iron limitation.</title>
        <authorList>
            <person name="Lommer M."/>
            <person name="Specht M."/>
            <person name="Roy A.S."/>
            <person name="Kraemer L."/>
            <person name="Andreson R."/>
            <person name="Gutowska M.A."/>
            <person name="Wolf J."/>
            <person name="Bergner S.V."/>
            <person name="Schilhabel M.B."/>
            <person name="Klostermeier U.C."/>
            <person name="Beiko R.G."/>
            <person name="Rosenstiel P."/>
            <person name="Hippler M."/>
            <person name="Laroche J."/>
        </authorList>
    </citation>
    <scope>NUCLEOTIDE SEQUENCE [LARGE SCALE GENOMIC DNA]</scope>
    <source>
        <strain evidence="4 5">CCMP1005</strain>
    </source>
</reference>
<feature type="coiled-coil region" evidence="1">
    <location>
        <begin position="430"/>
        <end position="598"/>
    </location>
</feature>
<protein>
    <submittedName>
        <fullName evidence="4">Uncharacterized protein</fullName>
    </submittedName>
</protein>
<evidence type="ECO:0000313" key="4">
    <source>
        <dbReference type="EMBL" id="EJK67940.1"/>
    </source>
</evidence>
<proteinExistence type="predicted"/>
<evidence type="ECO:0000256" key="2">
    <source>
        <dbReference type="SAM" id="MobiDB-lite"/>
    </source>
</evidence>
<evidence type="ECO:0000256" key="3">
    <source>
        <dbReference type="SAM" id="Phobius"/>
    </source>
</evidence>
<keyword evidence="5" id="KW-1185">Reference proteome</keyword>
<evidence type="ECO:0000313" key="5">
    <source>
        <dbReference type="Proteomes" id="UP000266841"/>
    </source>
</evidence>
<feature type="transmembrane region" description="Helical" evidence="3">
    <location>
        <begin position="683"/>
        <end position="704"/>
    </location>
</feature>
<feature type="region of interest" description="Disordered" evidence="2">
    <location>
        <begin position="167"/>
        <end position="279"/>
    </location>
</feature>
<dbReference type="OrthoDB" id="45198at2759"/>
<sequence>RRAAAREHDVDRRARLPRPVAAEAAGVHELDVAVLAALRWAVRCREAEDGVEAVAHGRAPPGHAHVAQVGTQAAPRLVPPVRVVRLQVVLLLFLLDADLVDVHAVEDLGRVRPPRHVQGVVEGVVPDRPDERRRVGRDRAAAAVVPLAVLPGVRRVGLVAVRDVVAGGRREERREEESGGRRRAASARDHDLESSGHPCLPPSQSSSSVRRAGPRHLASVLRSETGLGPRSPTKHRLARSRITSPAVRCFRHGAQNHEIPANTPTNDAAGDEPARPRESGVPAADIAVHDGAPYVSPLEGGAAGSFQPNEEYVVKFFLPGDAAVSDVQYVLELRGDGDDGEAPAEFTTAPSSGGIGCEGRRTHGKAGNGDTAAIFTISEHAKKGSTFGVVGGWATGHESVTLTERVVVTVGEGIAAATARRQLDQTGDDADFLDDDLAEAEFEEEELEEEREELERDIESAEEDAVEALEEKRIEAEGRGSEIINEAEEEIVEVLEEEKKDVNEAIDSLRDEISNKNKQAQLMKASAMQKMKQAHDHTVAQRREAERRFRESHKNQQDKLSRMNQRFQKLNDERRDKLDNLIDMKDHLKEKVQQLNKYDKGEHERARREHIDALPKAELKVDMEELRRKAKHRVHEVADRLGVNEMLNDPKVKRLRGQLKSNMPNRRDEHGEGVPLPPKGRHFLVTMFGFFVSAAMARGILLYLTPLKLVEQWSAGSCRPLPAPLGLARANGLSRKCD</sequence>
<feature type="compositionally biased region" description="Basic and acidic residues" evidence="2">
    <location>
        <begin position="168"/>
        <end position="194"/>
    </location>
</feature>
<feature type="non-terminal residue" evidence="4">
    <location>
        <position position="1"/>
    </location>
</feature>
<feature type="region of interest" description="Disordered" evidence="2">
    <location>
        <begin position="337"/>
        <end position="358"/>
    </location>
</feature>
<evidence type="ECO:0000256" key="1">
    <source>
        <dbReference type="SAM" id="Coils"/>
    </source>
</evidence>
<accession>K0SRB1</accession>
<dbReference type="EMBL" id="AGNL01012340">
    <property type="protein sequence ID" value="EJK67940.1"/>
    <property type="molecule type" value="Genomic_DNA"/>
</dbReference>
<name>K0SRB1_THAOC</name>
<organism evidence="4 5">
    <name type="scientific">Thalassiosira oceanica</name>
    <name type="common">Marine diatom</name>
    <dbReference type="NCBI Taxonomy" id="159749"/>
    <lineage>
        <taxon>Eukaryota</taxon>
        <taxon>Sar</taxon>
        <taxon>Stramenopiles</taxon>
        <taxon>Ochrophyta</taxon>
        <taxon>Bacillariophyta</taxon>
        <taxon>Coscinodiscophyceae</taxon>
        <taxon>Thalassiosirophycidae</taxon>
        <taxon>Thalassiosirales</taxon>
        <taxon>Thalassiosiraceae</taxon>
        <taxon>Thalassiosira</taxon>
    </lineage>
</organism>
<keyword evidence="3" id="KW-1133">Transmembrane helix</keyword>
<keyword evidence="3" id="KW-0812">Transmembrane</keyword>
<comment type="caution">
    <text evidence="4">The sequence shown here is derived from an EMBL/GenBank/DDBJ whole genome shotgun (WGS) entry which is preliminary data.</text>
</comment>
<dbReference type="eggNOG" id="ENOG502TND8">
    <property type="taxonomic scope" value="Eukaryota"/>
</dbReference>
<gene>
    <name evidence="4" type="ORF">THAOC_10945</name>
</gene>
<keyword evidence="1" id="KW-0175">Coiled coil</keyword>